<comment type="caution">
    <text evidence="2">The sequence shown here is derived from an EMBL/GenBank/DDBJ whole genome shotgun (WGS) entry which is preliminary data.</text>
</comment>
<gene>
    <name evidence="2" type="ORF">CYCCA115_LOCUS8930</name>
</gene>
<dbReference type="Proteomes" id="UP001295423">
    <property type="component" value="Unassembled WGS sequence"/>
</dbReference>
<keyword evidence="1" id="KW-1133">Transmembrane helix</keyword>
<name>A0AAD2FJ61_9STRA</name>
<protein>
    <submittedName>
        <fullName evidence="2">Uncharacterized protein</fullName>
    </submittedName>
</protein>
<keyword evidence="1" id="KW-0812">Transmembrane</keyword>
<keyword evidence="1" id="KW-0472">Membrane</keyword>
<evidence type="ECO:0000313" key="2">
    <source>
        <dbReference type="EMBL" id="CAJ1944523.1"/>
    </source>
</evidence>
<dbReference type="EMBL" id="CAKOGP040001224">
    <property type="protein sequence ID" value="CAJ1944523.1"/>
    <property type="molecule type" value="Genomic_DNA"/>
</dbReference>
<evidence type="ECO:0000313" key="3">
    <source>
        <dbReference type="Proteomes" id="UP001295423"/>
    </source>
</evidence>
<feature type="transmembrane region" description="Helical" evidence="1">
    <location>
        <begin position="12"/>
        <end position="33"/>
    </location>
</feature>
<keyword evidence="3" id="KW-1185">Reference proteome</keyword>
<reference evidence="2" key="1">
    <citation type="submission" date="2023-08" db="EMBL/GenBank/DDBJ databases">
        <authorList>
            <person name="Audoor S."/>
            <person name="Bilcke G."/>
        </authorList>
    </citation>
    <scope>NUCLEOTIDE SEQUENCE</scope>
</reference>
<accession>A0AAD2FJ61</accession>
<proteinExistence type="predicted"/>
<organism evidence="2 3">
    <name type="scientific">Cylindrotheca closterium</name>
    <dbReference type="NCBI Taxonomy" id="2856"/>
    <lineage>
        <taxon>Eukaryota</taxon>
        <taxon>Sar</taxon>
        <taxon>Stramenopiles</taxon>
        <taxon>Ochrophyta</taxon>
        <taxon>Bacillariophyta</taxon>
        <taxon>Bacillariophyceae</taxon>
        <taxon>Bacillariophycidae</taxon>
        <taxon>Bacillariales</taxon>
        <taxon>Bacillariaceae</taxon>
        <taxon>Cylindrotheca</taxon>
    </lineage>
</organism>
<dbReference type="AlphaFoldDB" id="A0AAD2FJ61"/>
<sequence>MVVKELKKPQRKWNLGACLVKVVYVITIGYFSVRVFFLNSHIISLHNTTPLAGSLESFMNLSEAFTASASSSYSSFISSPHHAAVHERIGASSSAAAALSAEDHFLHLPKWMQEYFTWHKQQRSQLTPETWNKNKYLILGCRKRHRCGGLSDRMKPLPLFILIANRTQRIFLIHWDKPAALEKFLQPPMQGANWSMPEWMVQKIDHHEIDQTLKRGEKALTHLGEDGTTAVYTQLQDFHGGSFIYDGLIAATYEQQDADDETVNNKAPAADMKKTHNDRYHLIYHDLFRYLFEPSPPVSVLIDEQMKKHNLIPGEYSIAHYRAFYAKEDKKDIFSDELLQKDAINVANCGSELRPGGPIYFASDSRVAVQAAVSYGKEHNRTIVAFDGPEPVHIEKEWEGRNVSEFYSIFVDLYLMGNGRCVAFGRGGFGRYALMMGYNSTCELRYLYKGRKKSCHWTNLGPNGERVYPMN</sequence>
<evidence type="ECO:0000256" key="1">
    <source>
        <dbReference type="SAM" id="Phobius"/>
    </source>
</evidence>